<evidence type="ECO:0000256" key="13">
    <source>
        <dbReference type="NCBIfam" id="TIGR03499"/>
    </source>
</evidence>
<dbReference type="InterPro" id="IPR003593">
    <property type="entry name" value="AAA+_ATPase"/>
</dbReference>
<dbReference type="GO" id="GO:0006614">
    <property type="term" value="P:SRP-dependent cotranslational protein targeting to membrane"/>
    <property type="evidence" value="ECO:0007669"/>
    <property type="project" value="UniProtKB-UniRule"/>
</dbReference>
<keyword evidence="9" id="KW-0342">GTP-binding</keyword>
<dbReference type="FunFam" id="3.40.50.300:FF:000695">
    <property type="entry name" value="Flagellar biosynthesis regulator FlhF"/>
    <property type="match status" value="1"/>
</dbReference>
<dbReference type="GO" id="GO:0015031">
    <property type="term" value="P:protein transport"/>
    <property type="evidence" value="ECO:0007669"/>
    <property type="project" value="UniProtKB-KW"/>
</dbReference>
<protein>
    <recommendedName>
        <fullName evidence="3 13">Flagellar biosynthesis protein FlhF</fullName>
    </recommendedName>
</protein>
<evidence type="ECO:0000256" key="1">
    <source>
        <dbReference type="ARBA" id="ARBA00004413"/>
    </source>
</evidence>
<dbReference type="GO" id="GO:0005047">
    <property type="term" value="F:signal recognition particle binding"/>
    <property type="evidence" value="ECO:0007669"/>
    <property type="project" value="TreeGrafter"/>
</dbReference>
<keyword evidence="7" id="KW-1005">Bacterial flagellum biogenesis</keyword>
<dbReference type="Pfam" id="PF00448">
    <property type="entry name" value="SRP54"/>
    <property type="match status" value="1"/>
</dbReference>
<dbReference type="OrthoDB" id="9778554at2"/>
<dbReference type="PANTHER" id="PTHR43134:SF3">
    <property type="entry name" value="FLAGELLAR BIOSYNTHESIS PROTEIN FLHF"/>
    <property type="match status" value="1"/>
</dbReference>
<keyword evidence="8" id="KW-0653">Protein transport</keyword>
<evidence type="ECO:0000256" key="12">
    <source>
        <dbReference type="ARBA" id="ARBA00025337"/>
    </source>
</evidence>
<dbReference type="SMART" id="SM00962">
    <property type="entry name" value="SRP54"/>
    <property type="match status" value="1"/>
</dbReference>
<dbReference type="SUPFAM" id="SSF52540">
    <property type="entry name" value="P-loop containing nucleoside triphosphate hydrolases"/>
    <property type="match status" value="1"/>
</dbReference>
<organism evidence="17 18">
    <name type="scientific">Butyrivibrio hungatei</name>
    <dbReference type="NCBI Taxonomy" id="185008"/>
    <lineage>
        <taxon>Bacteria</taxon>
        <taxon>Bacillati</taxon>
        <taxon>Bacillota</taxon>
        <taxon>Clostridia</taxon>
        <taxon>Lachnospirales</taxon>
        <taxon>Lachnospiraceae</taxon>
        <taxon>Butyrivibrio</taxon>
    </lineage>
</organism>
<dbReference type="InterPro" id="IPR000897">
    <property type="entry name" value="SRP54_GTPase_dom"/>
</dbReference>
<dbReference type="PANTHER" id="PTHR43134">
    <property type="entry name" value="SIGNAL RECOGNITION PARTICLE RECEPTOR SUBUNIT ALPHA"/>
    <property type="match status" value="1"/>
</dbReference>
<comment type="similarity">
    <text evidence="2">Belongs to the GTP-binding SRP family.</text>
</comment>
<dbReference type="InterPro" id="IPR047040">
    <property type="entry name" value="FlhF__GTPase_dom"/>
</dbReference>
<dbReference type="CDD" id="cd17873">
    <property type="entry name" value="FlhF"/>
    <property type="match status" value="1"/>
</dbReference>
<feature type="region of interest" description="Disordered" evidence="14">
    <location>
        <begin position="134"/>
        <end position="154"/>
    </location>
</feature>
<dbReference type="InterPro" id="IPR027417">
    <property type="entry name" value="P-loop_NTPase"/>
</dbReference>
<dbReference type="GO" id="GO:0044781">
    <property type="term" value="P:bacterial-type flagellum organization"/>
    <property type="evidence" value="ECO:0007669"/>
    <property type="project" value="UniProtKB-UniRule"/>
</dbReference>
<dbReference type="Proteomes" id="UP000183047">
    <property type="component" value="Unassembled WGS sequence"/>
</dbReference>
<evidence type="ECO:0000259" key="15">
    <source>
        <dbReference type="SMART" id="SM00382"/>
    </source>
</evidence>
<keyword evidence="18" id="KW-1185">Reference proteome</keyword>
<dbReference type="SMART" id="SM00382">
    <property type="entry name" value="AAA"/>
    <property type="match status" value="1"/>
</dbReference>
<dbReference type="GO" id="GO:0005525">
    <property type="term" value="F:GTP binding"/>
    <property type="evidence" value="ECO:0007669"/>
    <property type="project" value="UniProtKB-UniRule"/>
</dbReference>
<evidence type="ECO:0000256" key="3">
    <source>
        <dbReference type="ARBA" id="ARBA00014919"/>
    </source>
</evidence>
<keyword evidence="10" id="KW-0472">Membrane</keyword>
<name>A0A1G5B174_9FIRM</name>
<evidence type="ECO:0000256" key="4">
    <source>
        <dbReference type="ARBA" id="ARBA00022448"/>
    </source>
</evidence>
<accession>A0A1G5B174</accession>
<dbReference type="AlphaFoldDB" id="A0A1G5B174"/>
<sequence>MIIKKYVGKNESEATDEAKKELGGNIVVMNVRPVKKSGFLSLFQSQKIEVTVALEEEPERPVRTTYTPQKPKVHESRGSLDSSQRDTVVSAVASASKVSLPKEDNSAIEEKLDNLSSLLEKNILKNEKEVVTPKIEKENAGSSEKADEGVKTSQNDISEETLSFIKLLYNTLIENEVDEIYVNQLTDEVEKISKPGLPFDYALANVYQKMVLKFGKSDPIKEVGEEKPIAEIFIGPTGVGKTTTIAKLASELTVSKKKKVALLTMDTYRIAAAEQLRTYASILEIPFRVIYSVDEMKQAAEDFREYDYIMVDTAGHSLKNEELIRDVENYIRALEELMECENYLVLSATTKYRDLIEISDAYSEMVAYKLIFTKMDETGAKGNLYNIRMHTGSPIAYITNGQNVPDDIAVFDAQKIVKNLLGGKS</sequence>
<evidence type="ECO:0000256" key="8">
    <source>
        <dbReference type="ARBA" id="ARBA00022927"/>
    </source>
</evidence>
<keyword evidence="17" id="KW-0282">Flagellum</keyword>
<evidence type="ECO:0000256" key="5">
    <source>
        <dbReference type="ARBA" id="ARBA00022475"/>
    </source>
</evidence>
<evidence type="ECO:0000256" key="9">
    <source>
        <dbReference type="ARBA" id="ARBA00023134"/>
    </source>
</evidence>
<keyword evidence="6" id="KW-0547">Nucleotide-binding</keyword>
<dbReference type="InterPro" id="IPR020006">
    <property type="entry name" value="FlhF"/>
</dbReference>
<keyword evidence="4" id="KW-0813">Transport</keyword>
<dbReference type="NCBIfam" id="TIGR03499">
    <property type="entry name" value="FlhF"/>
    <property type="match status" value="1"/>
</dbReference>
<dbReference type="Gene3D" id="3.40.50.300">
    <property type="entry name" value="P-loop containing nucleotide triphosphate hydrolases"/>
    <property type="match status" value="1"/>
</dbReference>
<feature type="domain" description="SRP54-type proteins GTP-binding" evidence="16">
    <location>
        <begin position="228"/>
        <end position="422"/>
    </location>
</feature>
<reference evidence="18" key="1">
    <citation type="submission" date="2016-10" db="EMBL/GenBank/DDBJ databases">
        <authorList>
            <person name="Varghese N."/>
            <person name="Submissions S."/>
        </authorList>
    </citation>
    <scope>NUCLEOTIDE SEQUENCE [LARGE SCALE GENOMIC DNA]</scope>
    <source>
        <strain evidence="18">XBD2006</strain>
    </source>
</reference>
<feature type="domain" description="AAA+ ATPase" evidence="15">
    <location>
        <begin position="227"/>
        <end position="376"/>
    </location>
</feature>
<dbReference type="GO" id="GO:0003924">
    <property type="term" value="F:GTPase activity"/>
    <property type="evidence" value="ECO:0007669"/>
    <property type="project" value="UniProtKB-UniRule"/>
</dbReference>
<evidence type="ECO:0000256" key="11">
    <source>
        <dbReference type="ARBA" id="ARBA00023225"/>
    </source>
</evidence>
<dbReference type="GO" id="GO:0005886">
    <property type="term" value="C:plasma membrane"/>
    <property type="evidence" value="ECO:0007669"/>
    <property type="project" value="UniProtKB-SubCell"/>
</dbReference>
<evidence type="ECO:0000256" key="10">
    <source>
        <dbReference type="ARBA" id="ARBA00023136"/>
    </source>
</evidence>
<keyword evidence="17" id="KW-0969">Cilium</keyword>
<evidence type="ECO:0000256" key="7">
    <source>
        <dbReference type="ARBA" id="ARBA00022795"/>
    </source>
</evidence>
<evidence type="ECO:0000259" key="16">
    <source>
        <dbReference type="SMART" id="SM00962"/>
    </source>
</evidence>
<dbReference type="STRING" id="185008.bhn_I1421"/>
<keyword evidence="17" id="KW-0966">Cell projection</keyword>
<dbReference type="Gene3D" id="1.20.120.1380">
    <property type="entry name" value="Flagellar FlhF biosynthesis protein, N domain"/>
    <property type="match status" value="1"/>
</dbReference>
<feature type="compositionally biased region" description="Basic and acidic residues" evidence="14">
    <location>
        <begin position="134"/>
        <end position="150"/>
    </location>
</feature>
<feature type="region of interest" description="Disordered" evidence="14">
    <location>
        <begin position="56"/>
        <end position="85"/>
    </location>
</feature>
<dbReference type="EMBL" id="FMUR01000004">
    <property type="protein sequence ID" value="SCX83830.1"/>
    <property type="molecule type" value="Genomic_DNA"/>
</dbReference>
<dbReference type="RefSeq" id="WP_074461269.1">
    <property type="nucleotide sequence ID" value="NZ_FMUR01000004.1"/>
</dbReference>
<evidence type="ECO:0000256" key="6">
    <source>
        <dbReference type="ARBA" id="ARBA00022741"/>
    </source>
</evidence>
<comment type="subcellular location">
    <subcellularLocation>
        <location evidence="1">Cell membrane</location>
        <topology evidence="1">Peripheral membrane protein</topology>
        <orientation evidence="1">Cytoplasmic side</orientation>
    </subcellularLocation>
</comment>
<evidence type="ECO:0000256" key="2">
    <source>
        <dbReference type="ARBA" id="ARBA00008531"/>
    </source>
</evidence>
<keyword evidence="11" id="KW-1006">Bacterial flagellum protein export</keyword>
<evidence type="ECO:0000313" key="18">
    <source>
        <dbReference type="Proteomes" id="UP000183047"/>
    </source>
</evidence>
<proteinExistence type="inferred from homology"/>
<comment type="function">
    <text evidence="12">Necessary for flagellar biosynthesis. May be involved in translocation of the flagellum.</text>
</comment>
<gene>
    <name evidence="17" type="ORF">SAMN02910451_00474</name>
</gene>
<keyword evidence="5" id="KW-1003">Cell membrane</keyword>
<evidence type="ECO:0000256" key="14">
    <source>
        <dbReference type="SAM" id="MobiDB-lite"/>
    </source>
</evidence>
<evidence type="ECO:0000313" key="17">
    <source>
        <dbReference type="EMBL" id="SCX83830.1"/>
    </source>
</evidence>